<name>A0A8S5SBC8_9CAUD</name>
<sequence>MRKEKILKKFDLYIDILVILSYHNHIRWS</sequence>
<accession>A0A8S5SBC8</accession>
<organism evidence="1">
    <name type="scientific">Myoviridae sp. ctVKV3</name>
    <dbReference type="NCBI Taxonomy" id="2827688"/>
    <lineage>
        <taxon>Viruses</taxon>
        <taxon>Duplodnaviria</taxon>
        <taxon>Heunggongvirae</taxon>
        <taxon>Uroviricota</taxon>
        <taxon>Caudoviricetes</taxon>
    </lineage>
</organism>
<protein>
    <submittedName>
        <fullName evidence="1">Uncharacterized protein</fullName>
    </submittedName>
</protein>
<evidence type="ECO:0000313" key="1">
    <source>
        <dbReference type="EMBL" id="DAF48123.1"/>
    </source>
</evidence>
<reference evidence="1" key="1">
    <citation type="journal article" date="2021" name="Proc. Natl. Acad. Sci. U.S.A.">
        <title>A Catalog of Tens of Thousands of Viruses from Human Metagenomes Reveals Hidden Associations with Chronic Diseases.</title>
        <authorList>
            <person name="Tisza M.J."/>
            <person name="Buck C.B."/>
        </authorList>
    </citation>
    <scope>NUCLEOTIDE SEQUENCE</scope>
    <source>
        <strain evidence="1">CtVKV3</strain>
    </source>
</reference>
<dbReference type="EMBL" id="BK032563">
    <property type="protein sequence ID" value="DAF48123.1"/>
    <property type="molecule type" value="Genomic_DNA"/>
</dbReference>
<proteinExistence type="predicted"/>